<comment type="subcellular location">
    <subcellularLocation>
        <location evidence="1 5">Membrane</location>
        <topology evidence="1 5">Multi-pass membrane protein</topology>
    </subcellularLocation>
</comment>
<dbReference type="OMA" id="AMARQKF"/>
<comment type="similarity">
    <text evidence="5">Belongs to the OXA1/ALB3/YidC family.</text>
</comment>
<dbReference type="InterPro" id="IPR028055">
    <property type="entry name" value="YidC/Oxa/ALB_C"/>
</dbReference>
<dbReference type="InParanoid" id="A7STR0"/>
<proteinExistence type="inferred from homology"/>
<name>A7STR0_NEMVE</name>
<keyword evidence="2 5" id="KW-0812">Transmembrane</keyword>
<feature type="transmembrane region" description="Helical" evidence="6">
    <location>
        <begin position="20"/>
        <end position="41"/>
    </location>
</feature>
<sequence>PIYATQQVLEAIHTWTHLPWWATIIGVTVVLRTCITLPLAIRQNKLVAKIELLQPTLQMMTEALKHREAVECKRAGKTVEEFEKRFKKKQRRMMYELYQGEGCNPIKMFLLPWIQLPLWILISLSLRSMTGTSYSQRNSVLCPEMASEGALWFPDLLVPDPTIMIPLAVGICNLTNIEMHALRRQQPSRFQRVMTNTLRLLSVFMVMFASQVPTAMSLYWAVSAGFGVCQNVCLKLPTVRRQLGIPKTPSESKTPFRDLRN</sequence>
<evidence type="ECO:0000259" key="7">
    <source>
        <dbReference type="Pfam" id="PF02096"/>
    </source>
</evidence>
<evidence type="ECO:0000256" key="3">
    <source>
        <dbReference type="ARBA" id="ARBA00022989"/>
    </source>
</evidence>
<dbReference type="HOGENOM" id="CLU_029282_2_3_1"/>
<evidence type="ECO:0000256" key="1">
    <source>
        <dbReference type="ARBA" id="ARBA00004141"/>
    </source>
</evidence>
<keyword evidence="9" id="KW-1185">Reference proteome</keyword>
<dbReference type="EMBL" id="DS469800">
    <property type="protein sequence ID" value="EDO32922.1"/>
    <property type="molecule type" value="Genomic_DNA"/>
</dbReference>
<protein>
    <recommendedName>
        <fullName evidence="7">Membrane insertase YidC/Oxa/ALB C-terminal domain-containing protein</fullName>
    </recommendedName>
</protein>
<dbReference type="GO" id="GO:0005743">
    <property type="term" value="C:mitochondrial inner membrane"/>
    <property type="evidence" value="ECO:0000318"/>
    <property type="project" value="GO_Central"/>
</dbReference>
<accession>A7STR0</accession>
<dbReference type="eggNOG" id="KOG1239">
    <property type="taxonomic scope" value="Eukaryota"/>
</dbReference>
<dbReference type="PhylomeDB" id="A7STR0"/>
<evidence type="ECO:0000256" key="2">
    <source>
        <dbReference type="ARBA" id="ARBA00022692"/>
    </source>
</evidence>
<feature type="non-terminal residue" evidence="8">
    <location>
        <position position="1"/>
    </location>
</feature>
<dbReference type="GO" id="GO:0033617">
    <property type="term" value="P:mitochondrial respiratory chain complex IV assembly"/>
    <property type="evidence" value="ECO:0000318"/>
    <property type="project" value="GO_Central"/>
</dbReference>
<dbReference type="PANTHER" id="PTHR12428">
    <property type="entry name" value="OXA1"/>
    <property type="match status" value="1"/>
</dbReference>
<dbReference type="STRING" id="45351.A7STR0"/>
<dbReference type="Pfam" id="PF02096">
    <property type="entry name" value="60KD_IMP"/>
    <property type="match status" value="1"/>
</dbReference>
<keyword evidence="4 6" id="KW-0472">Membrane</keyword>
<dbReference type="GO" id="GO:0032979">
    <property type="term" value="P:protein insertion into mitochondrial inner membrane from matrix"/>
    <property type="evidence" value="ECO:0000318"/>
    <property type="project" value="GO_Central"/>
</dbReference>
<dbReference type="GO" id="GO:0032977">
    <property type="term" value="F:membrane insertase activity"/>
    <property type="evidence" value="ECO:0000318"/>
    <property type="project" value="GO_Central"/>
</dbReference>
<feature type="domain" description="Membrane insertase YidC/Oxa/ALB C-terminal" evidence="7">
    <location>
        <begin position="20"/>
        <end position="234"/>
    </location>
</feature>
<dbReference type="Proteomes" id="UP000001593">
    <property type="component" value="Unassembled WGS sequence"/>
</dbReference>
<dbReference type="PANTHER" id="PTHR12428:SF65">
    <property type="entry name" value="CYTOCHROME C OXIDASE ASSEMBLY PROTEIN COX18, MITOCHONDRIAL"/>
    <property type="match status" value="1"/>
</dbReference>
<reference evidence="8 9" key="1">
    <citation type="journal article" date="2007" name="Science">
        <title>Sea anemone genome reveals ancestral eumetazoan gene repertoire and genomic organization.</title>
        <authorList>
            <person name="Putnam N.H."/>
            <person name="Srivastava M."/>
            <person name="Hellsten U."/>
            <person name="Dirks B."/>
            <person name="Chapman J."/>
            <person name="Salamov A."/>
            <person name="Terry A."/>
            <person name="Shapiro H."/>
            <person name="Lindquist E."/>
            <person name="Kapitonov V.V."/>
            <person name="Jurka J."/>
            <person name="Genikhovich G."/>
            <person name="Grigoriev I.V."/>
            <person name="Lucas S.M."/>
            <person name="Steele R.E."/>
            <person name="Finnerty J.R."/>
            <person name="Technau U."/>
            <person name="Martindale M.Q."/>
            <person name="Rokhsar D.S."/>
        </authorList>
    </citation>
    <scope>NUCLEOTIDE SEQUENCE [LARGE SCALE GENOMIC DNA]</scope>
    <source>
        <strain evidence="9">CH2 X CH6</strain>
    </source>
</reference>
<dbReference type="InterPro" id="IPR001708">
    <property type="entry name" value="YidC/ALB3/OXA1/COX18"/>
</dbReference>
<gene>
    <name evidence="8" type="ORF">NEMVEDRAFT_v1g131355</name>
</gene>
<evidence type="ECO:0000256" key="5">
    <source>
        <dbReference type="RuleBase" id="RU003945"/>
    </source>
</evidence>
<feature type="transmembrane region" description="Helical" evidence="6">
    <location>
        <begin position="200"/>
        <end position="222"/>
    </location>
</feature>
<keyword evidence="3 6" id="KW-1133">Transmembrane helix</keyword>
<organism evidence="8 9">
    <name type="scientific">Nematostella vectensis</name>
    <name type="common">Starlet sea anemone</name>
    <dbReference type="NCBI Taxonomy" id="45351"/>
    <lineage>
        <taxon>Eukaryota</taxon>
        <taxon>Metazoa</taxon>
        <taxon>Cnidaria</taxon>
        <taxon>Anthozoa</taxon>
        <taxon>Hexacorallia</taxon>
        <taxon>Actiniaria</taxon>
        <taxon>Edwardsiidae</taxon>
        <taxon>Nematostella</taxon>
    </lineage>
</organism>
<feature type="non-terminal residue" evidence="8">
    <location>
        <position position="261"/>
    </location>
</feature>
<evidence type="ECO:0000313" key="9">
    <source>
        <dbReference type="Proteomes" id="UP000001593"/>
    </source>
</evidence>
<evidence type="ECO:0000256" key="4">
    <source>
        <dbReference type="ARBA" id="ARBA00023136"/>
    </source>
</evidence>
<dbReference type="CDD" id="cd20069">
    <property type="entry name" value="5TM_Oxa1-like"/>
    <property type="match status" value="1"/>
</dbReference>
<evidence type="ECO:0000313" key="8">
    <source>
        <dbReference type="EMBL" id="EDO32922.1"/>
    </source>
</evidence>
<evidence type="ECO:0000256" key="6">
    <source>
        <dbReference type="SAM" id="Phobius"/>
    </source>
</evidence>
<dbReference type="AlphaFoldDB" id="A7STR0"/>